<feature type="transmembrane region" description="Helical" evidence="1">
    <location>
        <begin position="188"/>
        <end position="219"/>
    </location>
</feature>
<organism evidence="2 3">
    <name type="scientific">Bradyrhizobium macuxiense</name>
    <dbReference type="NCBI Taxonomy" id="1755647"/>
    <lineage>
        <taxon>Bacteria</taxon>
        <taxon>Pseudomonadati</taxon>
        <taxon>Pseudomonadota</taxon>
        <taxon>Alphaproteobacteria</taxon>
        <taxon>Hyphomicrobiales</taxon>
        <taxon>Nitrobacteraceae</taxon>
        <taxon>Bradyrhizobium</taxon>
    </lineage>
</organism>
<feature type="transmembrane region" description="Helical" evidence="1">
    <location>
        <begin position="225"/>
        <end position="246"/>
    </location>
</feature>
<dbReference type="GO" id="GO:0016740">
    <property type="term" value="F:transferase activity"/>
    <property type="evidence" value="ECO:0007669"/>
    <property type="project" value="UniProtKB-KW"/>
</dbReference>
<feature type="transmembrane region" description="Helical" evidence="1">
    <location>
        <begin position="368"/>
        <end position="385"/>
    </location>
</feature>
<feature type="transmembrane region" description="Helical" evidence="1">
    <location>
        <begin position="391"/>
        <end position="410"/>
    </location>
</feature>
<dbReference type="AlphaFoldDB" id="A0A560KVI6"/>
<keyword evidence="1" id="KW-0812">Transmembrane</keyword>
<feature type="transmembrane region" description="Helical" evidence="1">
    <location>
        <begin position="337"/>
        <end position="356"/>
    </location>
</feature>
<keyword evidence="3" id="KW-1185">Reference proteome</keyword>
<feature type="transmembrane region" description="Helical" evidence="1">
    <location>
        <begin position="134"/>
        <end position="152"/>
    </location>
</feature>
<proteinExistence type="predicted"/>
<sequence length="636" mass="68914">MEWVSSYEASWKGPMPRNNRSTDAMALSVLLDRTLLTLSAATTAILFAWLLYYSSCGFRLSGEGFYLNSIANPFAYTINSPPTLFGFVYHWPYQWVGGDIAVLRMANVTLTMTLGWILSFLMIRRLWTAGWPHAAVLSAGIAGLALVQFSTWLLTPGYYALTFQSLLIVMIGLLLPDRPGRIRQVLGWILVGVGGWCCFMARPSTAAAIALLVVLYVVVLRRKSLLPMLGAALVALTLLIVTAYLIDGGITGLVNRMVNSADFEILLGARHEVSFMFRIDWLETSPGQLAMAVLMAIALLLSILMGSRHKLFLSLALAGVLIVTIATVLLGTDPISIKLTTLFLVPAFACLGAMFWRERLILCAQTPTSIALTLIFLVLPHLSALGSNLNYWFAGSMAALFWMLALVAFLSPLAQQGRSVAALLPLTVLAQGLTASVINAAILKPWNQVKDLRAYTAVTHLPGGGKLVLPQPLHDYLATARAQARAAGLEIGTPAVDLSGRSPGVLYVLETRALGLPWLVGPHDSNPAHFGQPWPIVPHTGSNVAAVVALGLESCADLAKAWVLIEPEGPHRLDQASIMASFGAHPTDYVVAAAFETPINDGHDRDAYRQSLLKPVRPAVLAEQSCHEARRQRPDR</sequence>
<reference evidence="2 3" key="1">
    <citation type="submission" date="2019-06" db="EMBL/GenBank/DDBJ databases">
        <title>Genomic Encyclopedia of Type Strains, Phase IV (KMG-V): Genome sequencing to study the core and pangenomes of soil and plant-associated prokaryotes.</title>
        <authorList>
            <person name="Whitman W."/>
        </authorList>
    </citation>
    <scope>NUCLEOTIDE SEQUENCE [LARGE SCALE GENOMIC DNA]</scope>
    <source>
        <strain evidence="2 3">BR 10355</strain>
    </source>
</reference>
<dbReference type="EMBL" id="VITY01000022">
    <property type="protein sequence ID" value="TWB87268.1"/>
    <property type="molecule type" value="Genomic_DNA"/>
</dbReference>
<keyword evidence="2" id="KW-0808">Transferase</keyword>
<dbReference type="Proteomes" id="UP000321304">
    <property type="component" value="Unassembled WGS sequence"/>
</dbReference>
<evidence type="ECO:0000313" key="3">
    <source>
        <dbReference type="Proteomes" id="UP000321304"/>
    </source>
</evidence>
<feature type="transmembrane region" description="Helical" evidence="1">
    <location>
        <begin position="101"/>
        <end position="122"/>
    </location>
</feature>
<feature type="transmembrane region" description="Helical" evidence="1">
    <location>
        <begin position="35"/>
        <end position="53"/>
    </location>
</feature>
<evidence type="ECO:0000256" key="1">
    <source>
        <dbReference type="SAM" id="Phobius"/>
    </source>
</evidence>
<feature type="transmembrane region" description="Helical" evidence="1">
    <location>
        <begin position="285"/>
        <end position="304"/>
    </location>
</feature>
<feature type="transmembrane region" description="Helical" evidence="1">
    <location>
        <begin position="311"/>
        <end position="331"/>
    </location>
</feature>
<keyword evidence="1" id="KW-0472">Membrane</keyword>
<gene>
    <name evidence="2" type="ORF">FBZ93_12249</name>
</gene>
<name>A0A560KVI6_9BRAD</name>
<protein>
    <submittedName>
        <fullName evidence="2">4-amino-4-deoxy-L-arabinose transferase-like glycosyltransferase</fullName>
    </submittedName>
</protein>
<feature type="transmembrane region" description="Helical" evidence="1">
    <location>
        <begin position="158"/>
        <end position="176"/>
    </location>
</feature>
<keyword evidence="1" id="KW-1133">Transmembrane helix</keyword>
<feature type="transmembrane region" description="Helical" evidence="1">
    <location>
        <begin position="65"/>
        <end position="89"/>
    </location>
</feature>
<comment type="caution">
    <text evidence="2">The sequence shown here is derived from an EMBL/GenBank/DDBJ whole genome shotgun (WGS) entry which is preliminary data.</text>
</comment>
<accession>A0A560KVI6</accession>
<feature type="transmembrane region" description="Helical" evidence="1">
    <location>
        <begin position="422"/>
        <end position="443"/>
    </location>
</feature>
<evidence type="ECO:0000313" key="2">
    <source>
        <dbReference type="EMBL" id="TWB87268.1"/>
    </source>
</evidence>